<dbReference type="STRING" id="118168.MC7420_1028"/>
<keyword evidence="1" id="KW-0812">Transmembrane</keyword>
<dbReference type="EMBL" id="DS989865">
    <property type="protein sequence ID" value="EDX72359.1"/>
    <property type="molecule type" value="Genomic_DNA"/>
</dbReference>
<proteinExistence type="predicted"/>
<dbReference type="eggNOG" id="ENOG5031YY9">
    <property type="taxonomic scope" value="Bacteria"/>
</dbReference>
<reference evidence="2 3" key="1">
    <citation type="submission" date="2008-07" db="EMBL/GenBank/DDBJ databases">
        <authorList>
            <person name="Tandeau de Marsac N."/>
            <person name="Ferriera S."/>
            <person name="Johnson J."/>
            <person name="Kravitz S."/>
            <person name="Beeson K."/>
            <person name="Sutton G."/>
            <person name="Rogers Y.-H."/>
            <person name="Friedman R."/>
            <person name="Frazier M."/>
            <person name="Venter J.C."/>
        </authorList>
    </citation>
    <scope>NUCLEOTIDE SEQUENCE [LARGE SCALE GENOMIC DNA]</scope>
    <source>
        <strain evidence="2 3">PCC 7420</strain>
    </source>
</reference>
<protein>
    <submittedName>
        <fullName evidence="2">Uncharacterized protein</fullName>
    </submittedName>
</protein>
<keyword evidence="1" id="KW-1133">Transmembrane helix</keyword>
<evidence type="ECO:0000256" key="1">
    <source>
        <dbReference type="SAM" id="Phobius"/>
    </source>
</evidence>
<dbReference type="Proteomes" id="UP000003835">
    <property type="component" value="Unassembled WGS sequence"/>
</dbReference>
<accession>B4W0J9</accession>
<dbReference type="OrthoDB" id="462071at2"/>
<dbReference type="AlphaFoldDB" id="B4W0J9"/>
<name>B4W0J9_9CYAN</name>
<evidence type="ECO:0000313" key="2">
    <source>
        <dbReference type="EMBL" id="EDX72359.1"/>
    </source>
</evidence>
<feature type="transmembrane region" description="Helical" evidence="1">
    <location>
        <begin position="85"/>
        <end position="112"/>
    </location>
</feature>
<keyword evidence="1" id="KW-0472">Membrane</keyword>
<dbReference type="HOGENOM" id="CLU_137967_1_0_3"/>
<evidence type="ECO:0000313" key="3">
    <source>
        <dbReference type="Proteomes" id="UP000003835"/>
    </source>
</evidence>
<keyword evidence="3" id="KW-1185">Reference proteome</keyword>
<gene>
    <name evidence="2" type="ORF">MC7420_1028</name>
</gene>
<dbReference type="RefSeq" id="WP_006104635.1">
    <property type="nucleotide sequence ID" value="NZ_DS989865.1"/>
</dbReference>
<sequence>MKLSKPDPFIEQFFARIPPKTAATFNPTQLEILKQTFGSRASKKHTVDLRLSMPFPKGGFYWVLLMGREKRGRDRLQQERRKHPLWTVANGLVISGFLLMIATALLGTVFILEEPADIQINSEVNNVVKE</sequence>
<organism evidence="2 3">
    <name type="scientific">Coleofasciculus chthonoplastes PCC 7420</name>
    <dbReference type="NCBI Taxonomy" id="118168"/>
    <lineage>
        <taxon>Bacteria</taxon>
        <taxon>Bacillati</taxon>
        <taxon>Cyanobacteriota</taxon>
        <taxon>Cyanophyceae</taxon>
        <taxon>Coleofasciculales</taxon>
        <taxon>Coleofasciculaceae</taxon>
        <taxon>Coleofasciculus</taxon>
    </lineage>
</organism>